<keyword evidence="3" id="KW-1003">Cell membrane</keyword>
<feature type="transmembrane region" description="Helical" evidence="9">
    <location>
        <begin position="99"/>
        <end position="120"/>
    </location>
</feature>
<evidence type="ECO:0000256" key="8">
    <source>
        <dbReference type="ARBA" id="ARBA00038436"/>
    </source>
</evidence>
<comment type="subunit">
    <text evidence="9">The complex comprises the extracytoplasmic solute receptor protein and the two transmembrane proteins.</text>
</comment>
<reference evidence="11 12" key="1">
    <citation type="submission" date="2019-03" db="EMBL/GenBank/DDBJ databases">
        <title>Rhizobium sp. nov., an bacterium isolated from biocrust in Mu Us Desert.</title>
        <authorList>
            <person name="Lixiong L."/>
        </authorList>
    </citation>
    <scope>NUCLEOTIDE SEQUENCE [LARGE SCALE GENOMIC DNA]</scope>
    <source>
        <strain evidence="11 12">SPY-1</strain>
    </source>
</reference>
<evidence type="ECO:0000256" key="3">
    <source>
        <dbReference type="ARBA" id="ARBA00022475"/>
    </source>
</evidence>
<dbReference type="Proteomes" id="UP000295238">
    <property type="component" value="Unassembled WGS sequence"/>
</dbReference>
<evidence type="ECO:0000259" key="10">
    <source>
        <dbReference type="Pfam" id="PF04290"/>
    </source>
</evidence>
<evidence type="ECO:0000256" key="5">
    <source>
        <dbReference type="ARBA" id="ARBA00022692"/>
    </source>
</evidence>
<comment type="similarity">
    <text evidence="8 9">Belongs to the TRAP transporter small permease family.</text>
</comment>
<organism evidence="11 12">
    <name type="scientific">Rhizobium deserti</name>
    <dbReference type="NCBI Taxonomy" id="2547961"/>
    <lineage>
        <taxon>Bacteria</taxon>
        <taxon>Pseudomonadati</taxon>
        <taxon>Pseudomonadota</taxon>
        <taxon>Alphaproteobacteria</taxon>
        <taxon>Hyphomicrobiales</taxon>
        <taxon>Rhizobiaceae</taxon>
        <taxon>Rhizobium/Agrobacterium group</taxon>
        <taxon>Rhizobium</taxon>
    </lineage>
</organism>
<dbReference type="RefSeq" id="WP_133317044.1">
    <property type="nucleotide sequence ID" value="NZ_SMTL01000003.1"/>
</dbReference>
<evidence type="ECO:0000256" key="7">
    <source>
        <dbReference type="ARBA" id="ARBA00023136"/>
    </source>
</evidence>
<dbReference type="GO" id="GO:0022857">
    <property type="term" value="F:transmembrane transporter activity"/>
    <property type="evidence" value="ECO:0007669"/>
    <property type="project" value="UniProtKB-UniRule"/>
</dbReference>
<dbReference type="GO" id="GO:0015740">
    <property type="term" value="P:C4-dicarboxylate transport"/>
    <property type="evidence" value="ECO:0007669"/>
    <property type="project" value="TreeGrafter"/>
</dbReference>
<feature type="transmembrane region" description="Helical" evidence="9">
    <location>
        <begin position="60"/>
        <end position="78"/>
    </location>
</feature>
<keyword evidence="2 9" id="KW-0813">Transport</keyword>
<dbReference type="InterPro" id="IPR055348">
    <property type="entry name" value="DctQ"/>
</dbReference>
<dbReference type="PANTHER" id="PTHR35011:SF10">
    <property type="entry name" value="TRAP TRANSPORTER SMALL PERMEASE PROTEIN"/>
    <property type="match status" value="1"/>
</dbReference>
<keyword evidence="7 9" id="KW-0472">Membrane</keyword>
<proteinExistence type="inferred from homology"/>
<feature type="transmembrane region" description="Helical" evidence="9">
    <location>
        <begin position="21"/>
        <end position="44"/>
    </location>
</feature>
<evidence type="ECO:0000256" key="1">
    <source>
        <dbReference type="ARBA" id="ARBA00004429"/>
    </source>
</evidence>
<dbReference type="AlphaFoldDB" id="A0A4R5UI27"/>
<comment type="subcellular location">
    <subcellularLocation>
        <location evidence="1 9">Cell inner membrane</location>
        <topology evidence="1 9">Multi-pass membrane protein</topology>
    </subcellularLocation>
</comment>
<keyword evidence="4 9" id="KW-0997">Cell inner membrane</keyword>
<keyword evidence="5 9" id="KW-0812">Transmembrane</keyword>
<keyword evidence="6 9" id="KW-1133">Transmembrane helix</keyword>
<evidence type="ECO:0000256" key="9">
    <source>
        <dbReference type="RuleBase" id="RU369079"/>
    </source>
</evidence>
<dbReference type="EMBL" id="SMTL01000003">
    <property type="protein sequence ID" value="TDK35623.1"/>
    <property type="molecule type" value="Genomic_DNA"/>
</dbReference>
<dbReference type="OrthoDB" id="9797534at2"/>
<keyword evidence="12" id="KW-1185">Reference proteome</keyword>
<comment type="function">
    <text evidence="9">Part of the tripartite ATP-independent periplasmic (TRAP) transport system.</text>
</comment>
<dbReference type="GO" id="GO:0005886">
    <property type="term" value="C:plasma membrane"/>
    <property type="evidence" value="ECO:0007669"/>
    <property type="project" value="UniProtKB-SubCell"/>
</dbReference>
<evidence type="ECO:0000256" key="6">
    <source>
        <dbReference type="ARBA" id="ARBA00022989"/>
    </source>
</evidence>
<comment type="caution">
    <text evidence="11">The sequence shown here is derived from an EMBL/GenBank/DDBJ whole genome shotgun (WGS) entry which is preliminary data.</text>
</comment>
<dbReference type="Pfam" id="PF04290">
    <property type="entry name" value="DctQ"/>
    <property type="match status" value="1"/>
</dbReference>
<evidence type="ECO:0000313" key="12">
    <source>
        <dbReference type="Proteomes" id="UP000295238"/>
    </source>
</evidence>
<evidence type="ECO:0000313" key="11">
    <source>
        <dbReference type="EMBL" id="TDK35623.1"/>
    </source>
</evidence>
<protein>
    <recommendedName>
        <fullName evidence="9">TRAP transporter small permease protein</fullName>
    </recommendedName>
</protein>
<evidence type="ECO:0000256" key="4">
    <source>
        <dbReference type="ARBA" id="ARBA00022519"/>
    </source>
</evidence>
<sequence length="194" mass="20983">MSTTDPRHSIFPEWLRKGLDGLYLASGYLAGLFLVAIFVIMLALSAGRPLGIDVPAGDDFASWAMAASAFLGLAHTFRSGEMIRVGLLVERIHGRPRQLIEIAALVTGTAAAIYFAWFAFDMTRTSYQFNDLAQGVIAMPLWIPQLGFSGGLIILAIAFVDELAHVLFGGLPRYEKPAPETAEEAIERAIQSGA</sequence>
<evidence type="ECO:0000256" key="2">
    <source>
        <dbReference type="ARBA" id="ARBA00022448"/>
    </source>
</evidence>
<feature type="transmembrane region" description="Helical" evidence="9">
    <location>
        <begin position="140"/>
        <end position="160"/>
    </location>
</feature>
<dbReference type="InterPro" id="IPR007387">
    <property type="entry name" value="TRAP_DctQ"/>
</dbReference>
<feature type="domain" description="Tripartite ATP-independent periplasmic transporters DctQ component" evidence="10">
    <location>
        <begin position="37"/>
        <end position="165"/>
    </location>
</feature>
<name>A0A4R5UI27_9HYPH</name>
<dbReference type="PANTHER" id="PTHR35011">
    <property type="entry name" value="2,3-DIKETO-L-GULONATE TRAP TRANSPORTER SMALL PERMEASE PROTEIN YIAM"/>
    <property type="match status" value="1"/>
</dbReference>
<gene>
    <name evidence="11" type="ORF">E2F50_15485</name>
</gene>
<accession>A0A4R5UI27</accession>